<dbReference type="EMBL" id="SPUM01000094">
    <property type="protein sequence ID" value="TFW31351.1"/>
    <property type="molecule type" value="Genomic_DNA"/>
</dbReference>
<proteinExistence type="inferred from homology"/>
<gene>
    <name evidence="5" type="ORF">E4O92_14220</name>
</gene>
<reference evidence="5 6" key="1">
    <citation type="submission" date="2019-03" db="EMBL/GenBank/DDBJ databases">
        <title>Draft genome of Massilia hortus sp. nov., a novel bacterial species of the Oxalobacteraceae family.</title>
        <authorList>
            <person name="Peta V."/>
            <person name="Raths R."/>
            <person name="Bucking H."/>
        </authorList>
    </citation>
    <scope>NUCLEOTIDE SEQUENCE [LARGE SCALE GENOMIC DNA]</scope>
    <source>
        <strain evidence="5 6">ONC3</strain>
    </source>
</reference>
<keyword evidence="4" id="KW-0732">Signal</keyword>
<sequence>MGLHRIGCVLLAAMLSTTAAADGGTTAAARGAEIYLRGLALQDQDGRPVDLYRDLIAGRSVVIHTFFAGCGDSCPAMMATLRAVQERLGNRLGPEVRLVSITIDPVHDTPAALKAYARKLGAQPGWVFLTGSEQQVGEALRRLGLFVDDPGAHMDTMVAGNMRTGLWKKIHGTAAGARVVDLIMGVADDTGH</sequence>
<evidence type="ECO:0000256" key="1">
    <source>
        <dbReference type="ARBA" id="ARBA00010996"/>
    </source>
</evidence>
<accession>A0A4Y9T0I4</accession>
<dbReference type="Proteomes" id="UP000297258">
    <property type="component" value="Unassembled WGS sequence"/>
</dbReference>
<evidence type="ECO:0000313" key="5">
    <source>
        <dbReference type="EMBL" id="TFW31351.1"/>
    </source>
</evidence>
<dbReference type="PANTHER" id="PTHR12151">
    <property type="entry name" value="ELECTRON TRANSPORT PROTIN SCO1/SENC FAMILY MEMBER"/>
    <property type="match status" value="1"/>
</dbReference>
<evidence type="ECO:0000313" key="6">
    <source>
        <dbReference type="Proteomes" id="UP000297258"/>
    </source>
</evidence>
<dbReference type="GO" id="GO:0046872">
    <property type="term" value="F:metal ion binding"/>
    <property type="evidence" value="ECO:0007669"/>
    <property type="project" value="UniProtKB-KW"/>
</dbReference>
<feature type="signal peptide" evidence="4">
    <location>
        <begin position="1"/>
        <end position="21"/>
    </location>
</feature>
<evidence type="ECO:0000256" key="4">
    <source>
        <dbReference type="SAM" id="SignalP"/>
    </source>
</evidence>
<organism evidence="5 6">
    <name type="scientific">Massilia horti</name>
    <dbReference type="NCBI Taxonomy" id="2562153"/>
    <lineage>
        <taxon>Bacteria</taxon>
        <taxon>Pseudomonadati</taxon>
        <taxon>Pseudomonadota</taxon>
        <taxon>Betaproteobacteria</taxon>
        <taxon>Burkholderiales</taxon>
        <taxon>Oxalobacteraceae</taxon>
        <taxon>Telluria group</taxon>
        <taxon>Massilia</taxon>
    </lineage>
</organism>
<name>A0A4Y9T0I4_9BURK</name>
<dbReference type="Pfam" id="PF02630">
    <property type="entry name" value="SCO1-SenC"/>
    <property type="match status" value="1"/>
</dbReference>
<protein>
    <submittedName>
        <fullName evidence="5">SCO family protein</fullName>
    </submittedName>
</protein>
<keyword evidence="2" id="KW-0186">Copper</keyword>
<feature type="binding site" evidence="2">
    <location>
        <position position="74"/>
    </location>
    <ligand>
        <name>Cu cation</name>
        <dbReference type="ChEBI" id="CHEBI:23378"/>
    </ligand>
</feature>
<keyword evidence="6" id="KW-1185">Reference proteome</keyword>
<dbReference type="Gene3D" id="3.40.30.10">
    <property type="entry name" value="Glutaredoxin"/>
    <property type="match status" value="1"/>
</dbReference>
<dbReference type="PANTHER" id="PTHR12151:SF25">
    <property type="entry name" value="LINALOOL DEHYDRATASE_ISOMERASE DOMAIN-CONTAINING PROTEIN"/>
    <property type="match status" value="1"/>
</dbReference>
<dbReference type="InterPro" id="IPR036249">
    <property type="entry name" value="Thioredoxin-like_sf"/>
</dbReference>
<feature type="binding site" evidence="2">
    <location>
        <position position="70"/>
    </location>
    <ligand>
        <name>Cu cation</name>
        <dbReference type="ChEBI" id="CHEBI:23378"/>
    </ligand>
</feature>
<feature type="chain" id="PRO_5021354651" evidence="4">
    <location>
        <begin position="22"/>
        <end position="192"/>
    </location>
</feature>
<evidence type="ECO:0000256" key="3">
    <source>
        <dbReference type="PIRSR" id="PIRSR603782-2"/>
    </source>
</evidence>
<comment type="similarity">
    <text evidence="1">Belongs to the SCO1/2 family.</text>
</comment>
<keyword evidence="3" id="KW-1015">Disulfide bond</keyword>
<keyword evidence="2" id="KW-0479">Metal-binding</keyword>
<dbReference type="InterPro" id="IPR003782">
    <property type="entry name" value="SCO1/SenC"/>
</dbReference>
<dbReference type="CDD" id="cd02968">
    <property type="entry name" value="SCO"/>
    <property type="match status" value="1"/>
</dbReference>
<feature type="disulfide bond" description="Redox-active" evidence="3">
    <location>
        <begin position="70"/>
        <end position="74"/>
    </location>
</feature>
<dbReference type="AlphaFoldDB" id="A0A4Y9T0I4"/>
<evidence type="ECO:0000256" key="2">
    <source>
        <dbReference type="PIRSR" id="PIRSR603782-1"/>
    </source>
</evidence>
<dbReference type="SUPFAM" id="SSF52833">
    <property type="entry name" value="Thioredoxin-like"/>
    <property type="match status" value="1"/>
</dbReference>
<dbReference type="OrthoDB" id="8550465at2"/>
<comment type="caution">
    <text evidence="5">The sequence shown here is derived from an EMBL/GenBank/DDBJ whole genome shotgun (WGS) entry which is preliminary data.</text>
</comment>